<reference evidence="2" key="2">
    <citation type="submission" date="2019-10" db="EMBL/GenBank/DDBJ databases">
        <title>Conservation and host-specific expression of non-tandemly repeated heterogenous ribosome RNA gene in arbuscular mycorrhizal fungi.</title>
        <authorList>
            <person name="Maeda T."/>
            <person name="Kobayashi Y."/>
            <person name="Nakagawa T."/>
            <person name="Ezawa T."/>
            <person name="Yamaguchi K."/>
            <person name="Bino T."/>
            <person name="Nishimoto Y."/>
            <person name="Shigenobu S."/>
            <person name="Kawaguchi M."/>
        </authorList>
    </citation>
    <scope>NUCLEOTIDE SEQUENCE</scope>
    <source>
        <strain evidence="2">HR1</strain>
    </source>
</reference>
<dbReference type="OrthoDB" id="2440454at2759"/>
<reference evidence="1 3" key="1">
    <citation type="submission" date="2017-11" db="EMBL/GenBank/DDBJ databases">
        <title>The genome of Rhizophagus clarus HR1 reveals common genetic basis of auxotrophy among arbuscular mycorrhizal fungi.</title>
        <authorList>
            <person name="Kobayashi Y."/>
        </authorList>
    </citation>
    <scope>NUCLEOTIDE SEQUENCE [LARGE SCALE GENOMIC DNA]</scope>
    <source>
        <strain evidence="1 3">HR1</strain>
    </source>
</reference>
<organism evidence="1 3">
    <name type="scientific">Rhizophagus clarus</name>
    <dbReference type="NCBI Taxonomy" id="94130"/>
    <lineage>
        <taxon>Eukaryota</taxon>
        <taxon>Fungi</taxon>
        <taxon>Fungi incertae sedis</taxon>
        <taxon>Mucoromycota</taxon>
        <taxon>Glomeromycotina</taxon>
        <taxon>Glomeromycetes</taxon>
        <taxon>Glomerales</taxon>
        <taxon>Glomeraceae</taxon>
        <taxon>Rhizophagus</taxon>
    </lineage>
</organism>
<name>A0A2Z6Q839_9GLOM</name>
<gene>
    <name evidence="2" type="ORF">RCL2_000865200</name>
    <name evidence="1" type="ORF">RclHR1_11140001</name>
</gene>
<evidence type="ECO:0000313" key="2">
    <source>
        <dbReference type="EMBL" id="GES81406.1"/>
    </source>
</evidence>
<comment type="caution">
    <text evidence="1">The sequence shown here is derived from an EMBL/GenBank/DDBJ whole genome shotgun (WGS) entry which is preliminary data.</text>
</comment>
<sequence length="131" mass="15380">MNQNDMYLVVQNKIHPFTPKLSVILADIVKVGAFTAVYLPSTSKQLCYYCLINNKDLNNMALSHIDLQTPEKMKLAISENQASEFSIHKKFNYFWDFDDFNIYEATAPDRMHLLDLRITKYLIEFTRELLH</sequence>
<dbReference type="EMBL" id="BLAL01000054">
    <property type="protein sequence ID" value="GES81406.1"/>
    <property type="molecule type" value="Genomic_DNA"/>
</dbReference>
<dbReference type="EMBL" id="BEXD01000130">
    <property type="protein sequence ID" value="GBB84572.1"/>
    <property type="molecule type" value="Genomic_DNA"/>
</dbReference>
<accession>A0A2Z6Q839</accession>
<dbReference type="STRING" id="94130.A0A2Z6Q839"/>
<proteinExistence type="predicted"/>
<protein>
    <submittedName>
        <fullName evidence="1">Uncharacterized protein</fullName>
    </submittedName>
</protein>
<evidence type="ECO:0000313" key="1">
    <source>
        <dbReference type="EMBL" id="GBB84572.1"/>
    </source>
</evidence>
<evidence type="ECO:0000313" key="3">
    <source>
        <dbReference type="Proteomes" id="UP000247702"/>
    </source>
</evidence>
<dbReference type="Proteomes" id="UP000615446">
    <property type="component" value="Unassembled WGS sequence"/>
</dbReference>
<dbReference type="Proteomes" id="UP000247702">
    <property type="component" value="Unassembled WGS sequence"/>
</dbReference>
<keyword evidence="3" id="KW-1185">Reference proteome</keyword>
<dbReference type="AlphaFoldDB" id="A0A2Z6Q839"/>